<dbReference type="SUPFAM" id="SSF89360">
    <property type="entry name" value="HesB-like domain"/>
    <property type="match status" value="1"/>
</dbReference>
<dbReference type="Gene3D" id="2.60.300.12">
    <property type="entry name" value="HesB-like domain"/>
    <property type="match status" value="1"/>
</dbReference>
<sequence>MSTVQSTESARDLSLSVATRSPEGITLAESGARRLARLGEAEGKPVLLRVAVDGGGCSGFQYRFELVDAPEPDDLVVRRDGQAVVIDPVSIPFLKDSEIAFVDELAGAQFVIRNPNASSSCGCGVSFAI</sequence>
<dbReference type="NCBIfam" id="TIGR00049">
    <property type="entry name" value="iron-sulfur cluster assembly accessory protein"/>
    <property type="match status" value="1"/>
</dbReference>
<dbReference type="InterPro" id="IPR016092">
    <property type="entry name" value="ATAP"/>
</dbReference>
<dbReference type="Proteomes" id="UP000195766">
    <property type="component" value="Unassembled WGS sequence"/>
</dbReference>
<dbReference type="GO" id="GO:0005506">
    <property type="term" value="F:iron ion binding"/>
    <property type="evidence" value="ECO:0007669"/>
    <property type="project" value="TreeGrafter"/>
</dbReference>
<reference evidence="2 3" key="1">
    <citation type="submission" date="2017-02" db="EMBL/GenBank/DDBJ databases">
        <authorList>
            <person name="Peterson S.W."/>
        </authorList>
    </citation>
    <scope>NUCLEOTIDE SEQUENCE [LARGE SCALE GENOMIC DNA]</scope>
    <source>
        <strain evidence="2 3">3F5N</strain>
    </source>
</reference>
<evidence type="ECO:0000313" key="2">
    <source>
        <dbReference type="EMBL" id="SJM64087.1"/>
    </source>
</evidence>
<dbReference type="InterPro" id="IPR035903">
    <property type="entry name" value="HesB-like_dom_sf"/>
</dbReference>
<dbReference type="Pfam" id="PF01521">
    <property type="entry name" value="Fe-S_biosyn"/>
    <property type="match status" value="1"/>
</dbReference>
<name>A0A1R4G7Q7_BREDI</name>
<gene>
    <name evidence="2" type="ORF">FM111_10145</name>
</gene>
<dbReference type="PANTHER" id="PTHR43011:SF1">
    <property type="entry name" value="IRON-SULFUR CLUSTER ASSEMBLY 2 HOMOLOG, MITOCHONDRIAL"/>
    <property type="match status" value="1"/>
</dbReference>
<dbReference type="GO" id="GO:0051539">
    <property type="term" value="F:4 iron, 4 sulfur cluster binding"/>
    <property type="evidence" value="ECO:0007669"/>
    <property type="project" value="TreeGrafter"/>
</dbReference>
<feature type="domain" description="Core" evidence="1">
    <location>
        <begin position="25"/>
        <end position="124"/>
    </location>
</feature>
<dbReference type="InterPro" id="IPR000361">
    <property type="entry name" value="ATAP_core_dom"/>
</dbReference>
<evidence type="ECO:0000313" key="3">
    <source>
        <dbReference type="Proteomes" id="UP000195766"/>
    </source>
</evidence>
<dbReference type="EMBL" id="FUIE01000053">
    <property type="protein sequence ID" value="SJM64087.1"/>
    <property type="molecule type" value="Genomic_DNA"/>
</dbReference>
<evidence type="ECO:0000259" key="1">
    <source>
        <dbReference type="Pfam" id="PF01521"/>
    </source>
</evidence>
<dbReference type="AlphaFoldDB" id="A0A1R4G7Q7"/>
<dbReference type="OrthoDB" id="9801228at2"/>
<dbReference type="PROSITE" id="PS01152">
    <property type="entry name" value="HESB"/>
    <property type="match status" value="1"/>
</dbReference>
<proteinExistence type="predicted"/>
<accession>A0A1R4G7Q7</accession>
<dbReference type="InterPro" id="IPR017870">
    <property type="entry name" value="FeS_cluster_insertion_CS"/>
</dbReference>
<dbReference type="GO" id="GO:0016226">
    <property type="term" value="P:iron-sulfur cluster assembly"/>
    <property type="evidence" value="ECO:0007669"/>
    <property type="project" value="InterPro"/>
</dbReference>
<dbReference type="GO" id="GO:0051537">
    <property type="term" value="F:2 iron, 2 sulfur cluster binding"/>
    <property type="evidence" value="ECO:0007669"/>
    <property type="project" value="UniProtKB-ARBA"/>
</dbReference>
<protein>
    <submittedName>
        <fullName evidence="2">Probable iron binding protein from the HesB_IscA_SufA family</fullName>
    </submittedName>
</protein>
<dbReference type="PANTHER" id="PTHR43011">
    <property type="entry name" value="IRON-SULFUR CLUSTER ASSEMBLY 2 HOMOLOG, MITOCHONDRIAL"/>
    <property type="match status" value="1"/>
</dbReference>
<organism evidence="2 3">
    <name type="scientific">Brevundimonas diminuta 3F5N</name>
    <dbReference type="NCBI Taxonomy" id="1255603"/>
    <lineage>
        <taxon>Bacteria</taxon>
        <taxon>Pseudomonadati</taxon>
        <taxon>Pseudomonadota</taxon>
        <taxon>Alphaproteobacteria</taxon>
        <taxon>Caulobacterales</taxon>
        <taxon>Caulobacteraceae</taxon>
        <taxon>Brevundimonas</taxon>
    </lineage>
</organism>